<dbReference type="SUPFAM" id="SSF88697">
    <property type="entry name" value="PUA domain-like"/>
    <property type="match status" value="1"/>
</dbReference>
<evidence type="ECO:0000313" key="1">
    <source>
        <dbReference type="EMBL" id="SUQ13188.1"/>
    </source>
</evidence>
<dbReference type="RefSeq" id="WP_109709175.1">
    <property type="nucleotide sequence ID" value="NZ_QGDS01000002.1"/>
</dbReference>
<dbReference type="Gene3D" id="2.30.130.30">
    <property type="entry name" value="Hypothetical protein"/>
    <property type="match status" value="1"/>
</dbReference>
<dbReference type="PROSITE" id="PS51257">
    <property type="entry name" value="PROKAR_LIPOPROTEIN"/>
    <property type="match status" value="1"/>
</dbReference>
<proteinExistence type="predicted"/>
<protein>
    <recommendedName>
        <fullName evidence="3">ASCH domain-containing protein</fullName>
    </recommendedName>
</protein>
<dbReference type="InterPro" id="IPR015947">
    <property type="entry name" value="PUA-like_sf"/>
</dbReference>
<dbReference type="AlphaFoldDB" id="A0A316A252"/>
<evidence type="ECO:0008006" key="3">
    <source>
        <dbReference type="Google" id="ProtNLM"/>
    </source>
</evidence>
<gene>
    <name evidence="1" type="ORF">SAMN05216529_102406</name>
</gene>
<name>A0A316A252_9FIRM</name>
<accession>A0A316A252</accession>
<dbReference type="EMBL" id="UHJJ01000002">
    <property type="protein sequence ID" value="SUQ13188.1"/>
    <property type="molecule type" value="Genomic_DNA"/>
</dbReference>
<evidence type="ECO:0000313" key="2">
    <source>
        <dbReference type="Proteomes" id="UP000254051"/>
    </source>
</evidence>
<reference evidence="2" key="1">
    <citation type="submission" date="2017-07" db="EMBL/GenBank/DDBJ databases">
        <authorList>
            <person name="Varghese N."/>
            <person name="Submissions S."/>
        </authorList>
    </citation>
    <scope>NUCLEOTIDE SEQUENCE [LARGE SCALE GENOMIC DNA]</scope>
    <source>
        <strain evidence="2">NLAE-zl-C134</strain>
    </source>
</reference>
<dbReference type="OrthoDB" id="359066at2"/>
<organism evidence="1 2">
    <name type="scientific">Faecalicatena contorta</name>
    <dbReference type="NCBI Taxonomy" id="39482"/>
    <lineage>
        <taxon>Bacteria</taxon>
        <taxon>Bacillati</taxon>
        <taxon>Bacillota</taxon>
        <taxon>Clostridia</taxon>
        <taxon>Lachnospirales</taxon>
        <taxon>Lachnospiraceae</taxon>
        <taxon>Faecalicatena</taxon>
    </lineage>
</organism>
<keyword evidence="2" id="KW-1185">Reference proteome</keyword>
<sequence>MKAITLWQPWASLLACRVIEYETRSWAAKYRGPMAIHAAASGPKNVPYQMSGTITSILGADNQLDYSRGVVIAMADLVACHEMEKDDFENIGFWHSNNGTRKFHAVSEQQESFFVRTII</sequence>
<dbReference type="Proteomes" id="UP000254051">
    <property type="component" value="Unassembled WGS sequence"/>
</dbReference>